<dbReference type="InterPro" id="IPR011009">
    <property type="entry name" value="Kinase-like_dom_sf"/>
</dbReference>
<name>A0ABQ5P4N4_9ACTN</name>
<dbReference type="Pfam" id="PF01636">
    <property type="entry name" value="APH"/>
    <property type="match status" value="1"/>
</dbReference>
<evidence type="ECO:0000313" key="3">
    <source>
        <dbReference type="Proteomes" id="UP001291653"/>
    </source>
</evidence>
<dbReference type="RefSeq" id="WP_323449486.1">
    <property type="nucleotide sequence ID" value="NZ_BSBI01000011.1"/>
</dbReference>
<dbReference type="EMBL" id="BSBI01000011">
    <property type="protein sequence ID" value="GLF97477.1"/>
    <property type="molecule type" value="Genomic_DNA"/>
</dbReference>
<dbReference type="InterPro" id="IPR002575">
    <property type="entry name" value="Aminoglycoside_PTrfase"/>
</dbReference>
<gene>
    <name evidence="2" type="ORF">SYYSPA8_24290</name>
</gene>
<sequence length="265" mass="28599">MTERVGWEDLPDDLRKAVEARTGPVLASGSVTSGFNCSVALVLHTHRAGRLFLKGVRTSDDAGVAGLRCEERINAAVGGIGPTIRYRFETTGWVCLAFAHIDGRHVDYGPGTRDLEAVARTLRRMHRLRTPRVPVPQLPDRFAGHLRPGEADALRGTHLLHTDTNPHNVLIDEGGHAHVIDWAMPALGPAWVDAAYTATWLMTFGQDPGEAMTWLSGIPSWQQANPPAVEAFVTATCSEFTASVGEAAAAASNSRFRHLLDALGS</sequence>
<evidence type="ECO:0000259" key="1">
    <source>
        <dbReference type="Pfam" id="PF01636"/>
    </source>
</evidence>
<evidence type="ECO:0000313" key="2">
    <source>
        <dbReference type="EMBL" id="GLF97477.1"/>
    </source>
</evidence>
<reference evidence="2 3" key="1">
    <citation type="submission" date="2022-10" db="EMBL/GenBank/DDBJ databases">
        <title>Draft genome sequence of Streptomyces sp. YSPA8.</title>
        <authorList>
            <person name="Moriuchi R."/>
            <person name="Dohra H."/>
            <person name="Yamamura H."/>
            <person name="Kodani S."/>
        </authorList>
    </citation>
    <scope>NUCLEOTIDE SEQUENCE [LARGE SCALE GENOMIC DNA]</scope>
    <source>
        <strain evidence="2 3">YSPA8</strain>
    </source>
</reference>
<dbReference type="SUPFAM" id="SSF56112">
    <property type="entry name" value="Protein kinase-like (PK-like)"/>
    <property type="match status" value="1"/>
</dbReference>
<organism evidence="2 3">
    <name type="scientific">Streptomyces yaizuensis</name>
    <dbReference type="NCBI Taxonomy" id="2989713"/>
    <lineage>
        <taxon>Bacteria</taxon>
        <taxon>Bacillati</taxon>
        <taxon>Actinomycetota</taxon>
        <taxon>Actinomycetes</taxon>
        <taxon>Kitasatosporales</taxon>
        <taxon>Streptomycetaceae</taxon>
        <taxon>Streptomyces</taxon>
    </lineage>
</organism>
<keyword evidence="3" id="KW-1185">Reference proteome</keyword>
<comment type="caution">
    <text evidence="2">The sequence shown here is derived from an EMBL/GenBank/DDBJ whole genome shotgun (WGS) entry which is preliminary data.</text>
</comment>
<dbReference type="Gene3D" id="3.90.1200.10">
    <property type="match status" value="1"/>
</dbReference>
<accession>A0ABQ5P4N4</accession>
<feature type="domain" description="Aminoglycoside phosphotransferase" evidence="1">
    <location>
        <begin position="157"/>
        <end position="212"/>
    </location>
</feature>
<dbReference type="Proteomes" id="UP001291653">
    <property type="component" value="Unassembled WGS sequence"/>
</dbReference>
<proteinExistence type="predicted"/>
<protein>
    <submittedName>
        <fullName evidence="2">Phosphotransferase</fullName>
    </submittedName>
</protein>